<feature type="domain" description="C2H2-type" evidence="1">
    <location>
        <begin position="142"/>
        <end position="162"/>
    </location>
</feature>
<dbReference type="SMART" id="SM00355">
    <property type="entry name" value="ZnF_C2H2"/>
    <property type="match status" value="2"/>
</dbReference>
<protein>
    <recommendedName>
        <fullName evidence="1">C2H2-type domain-containing protein</fullName>
    </recommendedName>
</protein>
<dbReference type="InterPro" id="IPR013087">
    <property type="entry name" value="Znf_C2H2_type"/>
</dbReference>
<dbReference type="EMBL" id="MN740153">
    <property type="protein sequence ID" value="QHT90398.1"/>
    <property type="molecule type" value="Genomic_DNA"/>
</dbReference>
<dbReference type="Gene3D" id="3.30.160.60">
    <property type="entry name" value="Classic Zinc Finger"/>
    <property type="match status" value="1"/>
</dbReference>
<evidence type="ECO:0000259" key="1">
    <source>
        <dbReference type="SMART" id="SM00355"/>
    </source>
</evidence>
<accession>A0A6C0IBJ9</accession>
<evidence type="ECO:0000313" key="2">
    <source>
        <dbReference type="EMBL" id="QHT90398.1"/>
    </source>
</evidence>
<proteinExistence type="predicted"/>
<organism evidence="2">
    <name type="scientific">viral metagenome</name>
    <dbReference type="NCBI Taxonomy" id="1070528"/>
    <lineage>
        <taxon>unclassified sequences</taxon>
        <taxon>metagenomes</taxon>
        <taxon>organismal metagenomes</taxon>
    </lineage>
</organism>
<reference evidence="2" key="1">
    <citation type="journal article" date="2020" name="Nature">
        <title>Giant virus diversity and host interactions through global metagenomics.</title>
        <authorList>
            <person name="Schulz F."/>
            <person name="Roux S."/>
            <person name="Paez-Espino D."/>
            <person name="Jungbluth S."/>
            <person name="Walsh D.A."/>
            <person name="Denef V.J."/>
            <person name="McMahon K.D."/>
            <person name="Konstantinidis K.T."/>
            <person name="Eloe-Fadrosh E.A."/>
            <person name="Kyrpides N.C."/>
            <person name="Woyke T."/>
        </authorList>
    </citation>
    <scope>NUCLEOTIDE SEQUENCE</scope>
    <source>
        <strain evidence="2">GVMAG-M-3300023184-68</strain>
    </source>
</reference>
<dbReference type="AlphaFoldDB" id="A0A6C0IBJ9"/>
<name>A0A6C0IBJ9_9ZZZZ</name>
<feature type="domain" description="C2H2-type" evidence="1">
    <location>
        <begin position="106"/>
        <end position="130"/>
    </location>
</feature>
<sequence length="171" mass="20557">MQVEYIYCILEREFTNSSENIYKIGKTKQSNIDRFKQYSKGSILLFHMISTDCSADEKQIIKLFIQKYIQRTEIGREYFSGDINNIIRDIFDIVSKYNKNNTTKEHKCEICNYSTEYQWVYNKHITSERHNEMINKSCDFTHNCKICQKKYKTNSGLYKHVKKCKMTLRFT</sequence>